<evidence type="ECO:0000313" key="5">
    <source>
        <dbReference type="EMBL" id="CAI7996874.1"/>
    </source>
</evidence>
<feature type="domain" description="AB hydrolase-1" evidence="4">
    <location>
        <begin position="17"/>
        <end position="111"/>
    </location>
</feature>
<sequence>MYIGPTLCLLSLTSVYILCPDPRGYGDSDKPDGVASYTLDKLGKDIADLIPALGYSACVLVGHDWGGAVAWRVADTNPELIDKLVIMNCPHLSIMGQELTNGWGQLLKSWYIFMFQVPWLPEFTIGLHDYRNFNAIFRGRKAGVKNRDQFPAEVVEAYKYSFSRPGGLTGPINYIRAIYKTRSFLFPRTRKTIDIPTLLLWVSSLSISVLVFVASSVEGPSVKTTMWRVTQRYPELVDRHIVLNCPHGRFEI</sequence>
<dbReference type="Gene3D" id="3.40.50.1820">
    <property type="entry name" value="alpha/beta hydrolase"/>
    <property type="match status" value="1"/>
</dbReference>
<reference evidence="5" key="1">
    <citation type="submission" date="2023-03" db="EMBL/GenBank/DDBJ databases">
        <authorList>
            <person name="Steffen K."/>
            <person name="Cardenas P."/>
        </authorList>
    </citation>
    <scope>NUCLEOTIDE SEQUENCE</scope>
</reference>
<dbReference type="Proteomes" id="UP001174909">
    <property type="component" value="Unassembled WGS sequence"/>
</dbReference>
<evidence type="ECO:0000256" key="1">
    <source>
        <dbReference type="ARBA" id="ARBA00022801"/>
    </source>
</evidence>
<comment type="caution">
    <text evidence="5">The sequence shown here is derived from an EMBL/GenBank/DDBJ whole genome shotgun (WGS) entry which is preliminary data.</text>
</comment>
<feature type="signal peptide" evidence="3">
    <location>
        <begin position="1"/>
        <end position="26"/>
    </location>
</feature>
<dbReference type="InterPro" id="IPR029058">
    <property type="entry name" value="AB_hydrolase_fold"/>
</dbReference>
<evidence type="ECO:0000313" key="6">
    <source>
        <dbReference type="Proteomes" id="UP001174909"/>
    </source>
</evidence>
<dbReference type="PRINTS" id="PR00111">
    <property type="entry name" value="ABHYDROLASE"/>
</dbReference>
<keyword evidence="6" id="KW-1185">Reference proteome</keyword>
<evidence type="ECO:0000259" key="4">
    <source>
        <dbReference type="Pfam" id="PF00561"/>
    </source>
</evidence>
<keyword evidence="1 5" id="KW-0378">Hydrolase</keyword>
<dbReference type="InterPro" id="IPR000073">
    <property type="entry name" value="AB_hydrolase_1"/>
</dbReference>
<organism evidence="5 6">
    <name type="scientific">Geodia barretti</name>
    <name type="common">Barrett's horny sponge</name>
    <dbReference type="NCBI Taxonomy" id="519541"/>
    <lineage>
        <taxon>Eukaryota</taxon>
        <taxon>Metazoa</taxon>
        <taxon>Porifera</taxon>
        <taxon>Demospongiae</taxon>
        <taxon>Heteroscleromorpha</taxon>
        <taxon>Tetractinellida</taxon>
        <taxon>Astrophorina</taxon>
        <taxon>Geodiidae</taxon>
        <taxon>Geodia</taxon>
    </lineage>
</organism>
<feature type="chain" id="PRO_5041386702" evidence="3">
    <location>
        <begin position="27"/>
        <end position="252"/>
    </location>
</feature>
<proteinExistence type="inferred from homology"/>
<dbReference type="GO" id="GO:0004301">
    <property type="term" value="F:epoxide hydrolase activity"/>
    <property type="evidence" value="ECO:0007669"/>
    <property type="project" value="UniProtKB-ARBA"/>
</dbReference>
<evidence type="ECO:0000256" key="2">
    <source>
        <dbReference type="ARBA" id="ARBA00038334"/>
    </source>
</evidence>
<dbReference type="PANTHER" id="PTHR43329">
    <property type="entry name" value="EPOXIDE HYDROLASE"/>
    <property type="match status" value="1"/>
</dbReference>
<gene>
    <name evidence="5" type="ORF">GBAR_LOCUS1982</name>
</gene>
<dbReference type="EMBL" id="CASHTH010000284">
    <property type="protein sequence ID" value="CAI7996874.1"/>
    <property type="molecule type" value="Genomic_DNA"/>
</dbReference>
<keyword evidence="3" id="KW-0732">Signal</keyword>
<accession>A0AA35QYZ0</accession>
<evidence type="ECO:0000256" key="3">
    <source>
        <dbReference type="SAM" id="SignalP"/>
    </source>
</evidence>
<name>A0AA35QYZ0_GEOBA</name>
<dbReference type="InterPro" id="IPR000639">
    <property type="entry name" value="Epox_hydrolase-like"/>
</dbReference>
<dbReference type="PRINTS" id="PR00412">
    <property type="entry name" value="EPOXHYDRLASE"/>
</dbReference>
<comment type="similarity">
    <text evidence="2">Belongs to the AB hydrolase superfamily. Epoxide hydrolase family.</text>
</comment>
<protein>
    <submittedName>
        <fullName evidence="5">Epoxide hydrolase 4</fullName>
    </submittedName>
</protein>
<dbReference type="Pfam" id="PF00561">
    <property type="entry name" value="Abhydrolase_1"/>
    <property type="match status" value="1"/>
</dbReference>
<dbReference type="SUPFAM" id="SSF53474">
    <property type="entry name" value="alpha/beta-Hydrolases"/>
    <property type="match status" value="1"/>
</dbReference>
<dbReference type="AlphaFoldDB" id="A0AA35QYZ0"/>